<dbReference type="SUPFAM" id="SSF53756">
    <property type="entry name" value="UDP-Glycosyltransferase/glycogen phosphorylase"/>
    <property type="match status" value="1"/>
</dbReference>
<evidence type="ECO:0000313" key="2">
    <source>
        <dbReference type="Proteomes" id="UP000001066"/>
    </source>
</evidence>
<accession>A7WKQ6</accession>
<dbReference type="KEGG" id="vg:5797926"/>
<dbReference type="EMBL" id="AM087122">
    <property type="protein sequence ID" value="CAJ31658.1"/>
    <property type="molecule type" value="Genomic_DNA"/>
</dbReference>
<name>A7WKQ6_9VIRU</name>
<keyword evidence="1" id="KW-0808">Transferase</keyword>
<dbReference type="GeneID" id="5797926"/>
<dbReference type="PANTHER" id="PTHR46656:SF3">
    <property type="entry name" value="PUTATIVE-RELATED"/>
    <property type="match status" value="1"/>
</dbReference>
<dbReference type="CAZy" id="GT4">
    <property type="family name" value="Glycosyltransferase Family 4"/>
</dbReference>
<dbReference type="GO" id="GO:0016740">
    <property type="term" value="F:transferase activity"/>
    <property type="evidence" value="ECO:0007669"/>
    <property type="project" value="UniProtKB-KW"/>
</dbReference>
<evidence type="ECO:0000313" key="1">
    <source>
        <dbReference type="EMBL" id="CAJ31658.1"/>
    </source>
</evidence>
<dbReference type="Proteomes" id="UP000001066">
    <property type="component" value="Segment"/>
</dbReference>
<dbReference type="Gene3D" id="3.40.50.2000">
    <property type="entry name" value="Glycogen Phosphorylase B"/>
    <property type="match status" value="1"/>
</dbReference>
<keyword evidence="2" id="KW-1185">Reference proteome</keyword>
<sequence length="329" mass="38041">MRIVLVRDFKEGSFSRQASLLSFSLKQLGHTVVEFDKDKTTKMMLPMAFDAYVYYTVFNSPLFWKGIPHYGKNVVFEVSDTDRLSNLALYFFKEQPVDEIVTPSQWSKQGFVGVNKPIHVIPHPLDPRMFEYEPANVPHPCVIGIIPHSWDRKGGDIVTWAFHQLANSGYKAYTLVTAINTKDPRLFGLNVLKAPLPDEQYYSLFAGCDILFYPVRGGAFEIPVIEALALGLDVVVTEGGAWSEWILSKDDVYWIKSRGLKRFWYTNPYHVGRFLDPDHEDAYQKLIVALADWTPEKKKENLEGRAILYREKYNYLEIARMWEKILEKK</sequence>
<protein>
    <submittedName>
        <fullName evidence="1">Putative glycosyltransferase</fullName>
    </submittedName>
</protein>
<dbReference type="PANTHER" id="PTHR46656">
    <property type="entry name" value="PUTATIVE-RELATED"/>
    <property type="match status" value="1"/>
</dbReference>
<proteinExistence type="predicted"/>
<dbReference type="RefSeq" id="YP_001604262.1">
    <property type="nucleotide sequence ID" value="NC_010153.1"/>
</dbReference>
<dbReference type="OrthoDB" id="4065at10239"/>
<reference evidence="1 2" key="1">
    <citation type="journal article" date="2008" name="J. Virol.">
        <title>Structure of the acidianus filamentous virus 3 and comparative genomics of related archaeal lipothrixviruses.</title>
        <authorList>
            <person name="Vestergaard G."/>
            <person name="Aramayo R."/>
            <person name="Basta T."/>
            <person name="Haring M."/>
            <person name="Peng X."/>
            <person name="Brugger K."/>
            <person name="Chen L."/>
            <person name="Rachel R."/>
            <person name="Boisset N."/>
            <person name="Garrett R.A."/>
            <person name="Prangishvili D."/>
        </authorList>
    </citation>
    <scope>NUCLEOTIDE SEQUENCE [LARGE SCALE GENOMIC DNA]</scope>
</reference>
<organism evidence="1 2">
    <name type="scientific">Betalipothrixvirus pezzuloense</name>
    <dbReference type="NCBI Taxonomy" id="346883"/>
    <lineage>
        <taxon>Viruses</taxon>
        <taxon>Adnaviria</taxon>
        <taxon>Zilligvirae</taxon>
        <taxon>Taleaviricota</taxon>
        <taxon>Tokiviricetes</taxon>
        <taxon>Ligamenvirales</taxon>
        <taxon>Lipothrixviridae</taxon>
        <taxon>Betalipothrixvirus</taxon>
    </lineage>
</organism>